<reference evidence="4" key="1">
    <citation type="submission" date="2023-07" db="EMBL/GenBank/DDBJ databases">
        <title>Chromosome-level genome assembly of Artemia franciscana.</title>
        <authorList>
            <person name="Jo E."/>
        </authorList>
    </citation>
    <scope>NUCLEOTIDE SEQUENCE</scope>
    <source>
        <tissue evidence="4">Whole body</tissue>
    </source>
</reference>
<dbReference type="Gene3D" id="1.20.5.170">
    <property type="match status" value="1"/>
</dbReference>
<evidence type="ECO:0000259" key="3">
    <source>
        <dbReference type="PROSITE" id="PS50217"/>
    </source>
</evidence>
<dbReference type="PANTHER" id="PTHR23334">
    <property type="entry name" value="CCAAT/ENHANCER BINDING PROTEIN"/>
    <property type="match status" value="1"/>
</dbReference>
<dbReference type="Proteomes" id="UP001187531">
    <property type="component" value="Unassembled WGS sequence"/>
</dbReference>
<evidence type="ECO:0000313" key="4">
    <source>
        <dbReference type="EMBL" id="KAK2704171.1"/>
    </source>
</evidence>
<dbReference type="InterPro" id="IPR031106">
    <property type="entry name" value="C/EBP"/>
</dbReference>
<keyword evidence="5" id="KW-1185">Reference proteome</keyword>
<proteinExistence type="predicted"/>
<dbReference type="GO" id="GO:0000981">
    <property type="term" value="F:DNA-binding transcription factor activity, RNA polymerase II-specific"/>
    <property type="evidence" value="ECO:0007669"/>
    <property type="project" value="TreeGrafter"/>
</dbReference>
<protein>
    <recommendedName>
        <fullName evidence="3">BZIP domain-containing protein</fullName>
    </recommendedName>
</protein>
<dbReference type="InterPro" id="IPR046347">
    <property type="entry name" value="bZIP_sf"/>
</dbReference>
<feature type="compositionally biased region" description="Polar residues" evidence="2">
    <location>
        <begin position="143"/>
        <end position="156"/>
    </location>
</feature>
<keyword evidence="1" id="KW-0175">Coiled coil</keyword>
<dbReference type="GO" id="GO:0006351">
    <property type="term" value="P:DNA-templated transcription"/>
    <property type="evidence" value="ECO:0007669"/>
    <property type="project" value="InterPro"/>
</dbReference>
<evidence type="ECO:0000313" key="5">
    <source>
        <dbReference type="Proteomes" id="UP001187531"/>
    </source>
</evidence>
<feature type="region of interest" description="Disordered" evidence="2">
    <location>
        <begin position="135"/>
        <end position="175"/>
    </location>
</feature>
<evidence type="ECO:0000256" key="2">
    <source>
        <dbReference type="SAM" id="MobiDB-lite"/>
    </source>
</evidence>
<feature type="coiled-coil region" evidence="1">
    <location>
        <begin position="195"/>
        <end position="222"/>
    </location>
</feature>
<dbReference type="AlphaFoldDB" id="A0AA88KVV3"/>
<name>A0AA88KVV3_ARTSF</name>
<feature type="compositionally biased region" description="Basic and acidic residues" evidence="2">
    <location>
        <begin position="165"/>
        <end position="175"/>
    </location>
</feature>
<dbReference type="PROSITE" id="PS50217">
    <property type="entry name" value="BZIP"/>
    <property type="match status" value="1"/>
</dbReference>
<evidence type="ECO:0000256" key="1">
    <source>
        <dbReference type="SAM" id="Coils"/>
    </source>
</evidence>
<dbReference type="Pfam" id="PF07716">
    <property type="entry name" value="bZIP_2"/>
    <property type="match status" value="1"/>
</dbReference>
<sequence>MMHSHGDISALHNNGMYDYGIGKLRQVNQHYGFIEKQDFTANLGTSEVSHDLQNLMAFNEGFLPVQQFQQNQGHFSTNIVSTQVALTSGGTVTSANMPGPFCHSEAYPFPRITVKREPQEPLLCDESSHLMSTTYPFDRPSPINHTEGSSNSSAFSCKSDCGRSPGDKASEEYRRRRERNNIAVRKSREKAKLRCRETDEKVKMLRRSNEFLQRQCDLLSEEATLLRSLFQNMGGLPDTVQREISLRMETVEHKYRQSSLSLRL</sequence>
<comment type="caution">
    <text evidence="4">The sequence shown here is derived from an EMBL/GenBank/DDBJ whole genome shotgun (WGS) entry which is preliminary data.</text>
</comment>
<dbReference type="CDD" id="cd14693">
    <property type="entry name" value="bZIP_CEBP"/>
    <property type="match status" value="1"/>
</dbReference>
<dbReference type="InterPro" id="IPR004827">
    <property type="entry name" value="bZIP"/>
</dbReference>
<dbReference type="EMBL" id="JAVRJZ010000030">
    <property type="protein sequence ID" value="KAK2704171.1"/>
    <property type="molecule type" value="Genomic_DNA"/>
</dbReference>
<dbReference type="SMART" id="SM00338">
    <property type="entry name" value="BRLZ"/>
    <property type="match status" value="1"/>
</dbReference>
<dbReference type="SUPFAM" id="SSF57959">
    <property type="entry name" value="Leucine zipper domain"/>
    <property type="match status" value="1"/>
</dbReference>
<dbReference type="GO" id="GO:0000978">
    <property type="term" value="F:RNA polymerase II cis-regulatory region sequence-specific DNA binding"/>
    <property type="evidence" value="ECO:0007669"/>
    <property type="project" value="TreeGrafter"/>
</dbReference>
<feature type="domain" description="BZIP" evidence="3">
    <location>
        <begin position="170"/>
        <end position="233"/>
    </location>
</feature>
<dbReference type="PANTHER" id="PTHR23334:SF20">
    <property type="entry name" value="BASIC LEUCINE ZIPPER 24"/>
    <property type="match status" value="1"/>
</dbReference>
<gene>
    <name evidence="4" type="ORF">QYM36_017533</name>
</gene>
<accession>A0AA88KVV3</accession>
<organism evidence="4 5">
    <name type="scientific">Artemia franciscana</name>
    <name type="common">Brine shrimp</name>
    <name type="synonym">Artemia sanfranciscana</name>
    <dbReference type="NCBI Taxonomy" id="6661"/>
    <lineage>
        <taxon>Eukaryota</taxon>
        <taxon>Metazoa</taxon>
        <taxon>Ecdysozoa</taxon>
        <taxon>Arthropoda</taxon>
        <taxon>Crustacea</taxon>
        <taxon>Branchiopoda</taxon>
        <taxon>Anostraca</taxon>
        <taxon>Artemiidae</taxon>
        <taxon>Artemia</taxon>
    </lineage>
</organism>